<accession>C2MDI6</accession>
<dbReference type="eggNOG" id="ENOG502ZAVK">
    <property type="taxonomic scope" value="Bacteria"/>
</dbReference>
<dbReference type="Proteomes" id="UP000003303">
    <property type="component" value="Unassembled WGS sequence"/>
</dbReference>
<protein>
    <recommendedName>
        <fullName evidence="3">Major fimbrial subunit protein N-terminal domain-containing protein</fullName>
    </recommendedName>
</protein>
<proteinExistence type="predicted"/>
<reference evidence="1 2" key="1">
    <citation type="submission" date="2009-04" db="EMBL/GenBank/DDBJ databases">
        <authorList>
            <person name="Sebastian Y."/>
            <person name="Madupu R."/>
            <person name="Durkin A.S."/>
            <person name="Torralba M."/>
            <person name="Methe B."/>
            <person name="Sutton G.G."/>
            <person name="Strausberg R.L."/>
            <person name="Nelson K.E."/>
        </authorList>
    </citation>
    <scope>NUCLEOTIDE SEQUENCE [LARGE SCALE GENOMIC DNA]</scope>
    <source>
        <strain evidence="1 2">60-3</strain>
    </source>
</reference>
<dbReference type="STRING" id="596327.PORUE0001_0552"/>
<evidence type="ECO:0008006" key="3">
    <source>
        <dbReference type="Google" id="ProtNLM"/>
    </source>
</evidence>
<dbReference type="PROSITE" id="PS51257">
    <property type="entry name" value="PROKAR_LIPOPROTEIN"/>
    <property type="match status" value="1"/>
</dbReference>
<comment type="caution">
    <text evidence="1">The sequence shown here is derived from an EMBL/GenBank/DDBJ whole genome shotgun (WGS) entry which is preliminary data.</text>
</comment>
<evidence type="ECO:0000313" key="2">
    <source>
        <dbReference type="Proteomes" id="UP000003303"/>
    </source>
</evidence>
<dbReference type="AlphaFoldDB" id="C2MDI6"/>
<name>C2MDI6_9PORP</name>
<dbReference type="Gene3D" id="2.60.40.2580">
    <property type="match status" value="1"/>
</dbReference>
<dbReference type="OrthoDB" id="1012150at2"/>
<evidence type="ECO:0000313" key="1">
    <source>
        <dbReference type="EMBL" id="EEK16238.1"/>
    </source>
</evidence>
<keyword evidence="2" id="KW-1185">Reference proteome</keyword>
<sequence length="439" mass="48196">MKPYRPILTTLLALSALLLTVLSGCKRSELRETLEPATVQLSIPTMTLRGGELLVEDLPVQTIRILVFNKAGGALDAQQSFSSPTDLSDWLRVEAHEGAKDIYVIANESPAMSDALNKIVFKQDLLGMAIPDKDPSSVTEPQPMLLIGQGTATLTKDQKNEVTIALVRSRAKITLDLKQETATDDQIIIRSVSISRLPKTSMLLTPASYHLGETWIYSNAEKVTLVNNATTTYIPDKTLYTYESLDSDTTGHAPILTVEALYNGVPTTYTAYVNDETSDADHHYALHRNHHYQLTGTITKIGAHNALLLKTEVLPWDVETSEKKLEVPKIVSITPSPTETYYVTDTEAAEFKVKISSSSDPSKWRATLTNALDFRFDITGGAVREGLADGTTEYTIRVIATKPAGVNLRCTQLLFTSEYLDLVGAGMPKEGIKICQKHA</sequence>
<gene>
    <name evidence="1" type="ORF">PORUE0001_0552</name>
</gene>
<dbReference type="RefSeq" id="WP_007365918.1">
    <property type="nucleotide sequence ID" value="NZ_ACLR01000192.1"/>
</dbReference>
<organism evidence="1 2">
    <name type="scientific">Porphyromonas uenonis 60-3</name>
    <dbReference type="NCBI Taxonomy" id="596327"/>
    <lineage>
        <taxon>Bacteria</taxon>
        <taxon>Pseudomonadati</taxon>
        <taxon>Bacteroidota</taxon>
        <taxon>Bacteroidia</taxon>
        <taxon>Bacteroidales</taxon>
        <taxon>Porphyromonadaceae</taxon>
        <taxon>Porphyromonas</taxon>
    </lineage>
</organism>
<dbReference type="EMBL" id="ACLR01000192">
    <property type="protein sequence ID" value="EEK16238.1"/>
    <property type="molecule type" value="Genomic_DNA"/>
</dbReference>